<feature type="domain" description="Carrier" evidence="5">
    <location>
        <begin position="572"/>
        <end position="650"/>
    </location>
</feature>
<dbReference type="Gene3D" id="1.10.1200.10">
    <property type="entry name" value="ACP-like"/>
    <property type="match status" value="1"/>
</dbReference>
<protein>
    <submittedName>
        <fullName evidence="6">Non-ribosomal peptide synthetase</fullName>
    </submittedName>
</protein>
<dbReference type="Proteomes" id="UP001501585">
    <property type="component" value="Unassembled WGS sequence"/>
</dbReference>
<dbReference type="InterPro" id="IPR000873">
    <property type="entry name" value="AMP-dep_synth/lig_dom"/>
</dbReference>
<dbReference type="Pfam" id="PF00550">
    <property type="entry name" value="PP-binding"/>
    <property type="match status" value="1"/>
</dbReference>
<evidence type="ECO:0000313" key="7">
    <source>
        <dbReference type="Proteomes" id="UP001501585"/>
    </source>
</evidence>
<keyword evidence="4" id="KW-0597">Phosphoprotein</keyword>
<dbReference type="EMBL" id="BAAAPC010000031">
    <property type="protein sequence ID" value="GAA2015860.1"/>
    <property type="molecule type" value="Genomic_DNA"/>
</dbReference>
<comment type="similarity">
    <text evidence="2">Belongs to the ATP-dependent AMP-binding enzyme family.</text>
</comment>
<organism evidence="6 7">
    <name type="scientific">Nocardiopsis rhodophaea</name>
    <dbReference type="NCBI Taxonomy" id="280238"/>
    <lineage>
        <taxon>Bacteria</taxon>
        <taxon>Bacillati</taxon>
        <taxon>Actinomycetota</taxon>
        <taxon>Actinomycetes</taxon>
        <taxon>Streptosporangiales</taxon>
        <taxon>Nocardiopsidaceae</taxon>
        <taxon>Nocardiopsis</taxon>
    </lineage>
</organism>
<evidence type="ECO:0000256" key="1">
    <source>
        <dbReference type="ARBA" id="ARBA00001957"/>
    </source>
</evidence>
<evidence type="ECO:0000256" key="3">
    <source>
        <dbReference type="ARBA" id="ARBA00022450"/>
    </source>
</evidence>
<keyword evidence="3" id="KW-0596">Phosphopantetheine</keyword>
<dbReference type="PANTHER" id="PTHR22754">
    <property type="entry name" value="DISCO-INTERACTING PROTEIN 2 DIP2 -RELATED"/>
    <property type="match status" value="1"/>
</dbReference>
<reference evidence="7" key="1">
    <citation type="journal article" date="2019" name="Int. J. Syst. Evol. Microbiol.">
        <title>The Global Catalogue of Microorganisms (GCM) 10K type strain sequencing project: providing services to taxonomists for standard genome sequencing and annotation.</title>
        <authorList>
            <consortium name="The Broad Institute Genomics Platform"/>
            <consortium name="The Broad Institute Genome Sequencing Center for Infectious Disease"/>
            <person name="Wu L."/>
            <person name="Ma J."/>
        </authorList>
    </citation>
    <scope>NUCLEOTIDE SEQUENCE [LARGE SCALE GENOMIC DNA]</scope>
    <source>
        <strain evidence="7">JCM 15313</strain>
    </source>
</reference>
<dbReference type="SUPFAM" id="SSF47336">
    <property type="entry name" value="ACP-like"/>
    <property type="match status" value="1"/>
</dbReference>
<dbReference type="PANTHER" id="PTHR22754:SF32">
    <property type="entry name" value="DISCO-INTERACTING PROTEIN 2"/>
    <property type="match status" value="1"/>
</dbReference>
<comment type="cofactor">
    <cofactor evidence="1">
        <name>pantetheine 4'-phosphate</name>
        <dbReference type="ChEBI" id="CHEBI:47942"/>
    </cofactor>
</comment>
<dbReference type="InterPro" id="IPR001031">
    <property type="entry name" value="Thioesterase"/>
</dbReference>
<dbReference type="InterPro" id="IPR029058">
    <property type="entry name" value="AB_hydrolase_fold"/>
</dbReference>
<dbReference type="InterPro" id="IPR045851">
    <property type="entry name" value="AMP-bd_C_sf"/>
</dbReference>
<dbReference type="Pfam" id="PF00501">
    <property type="entry name" value="AMP-binding"/>
    <property type="match status" value="1"/>
</dbReference>
<evidence type="ECO:0000256" key="4">
    <source>
        <dbReference type="ARBA" id="ARBA00022553"/>
    </source>
</evidence>
<keyword evidence="7" id="KW-1185">Reference proteome</keyword>
<dbReference type="PROSITE" id="PS00455">
    <property type="entry name" value="AMP_BINDING"/>
    <property type="match status" value="1"/>
</dbReference>
<dbReference type="InterPro" id="IPR036736">
    <property type="entry name" value="ACP-like_sf"/>
</dbReference>
<proteinExistence type="inferred from homology"/>
<name>A0ABN2TPV0_9ACTN</name>
<dbReference type="InterPro" id="IPR020845">
    <property type="entry name" value="AMP-binding_CS"/>
</dbReference>
<dbReference type="InterPro" id="IPR009081">
    <property type="entry name" value="PP-bd_ACP"/>
</dbReference>
<dbReference type="PROSITE" id="PS50075">
    <property type="entry name" value="CARRIER"/>
    <property type="match status" value="1"/>
</dbReference>
<dbReference type="SUPFAM" id="SSF53474">
    <property type="entry name" value="alpha/beta-Hydrolases"/>
    <property type="match status" value="1"/>
</dbReference>
<sequence length="904" mass="98742">MPLADAPPWTSFRTIGDLLAHAVEHRPCAGVRYPSADDPGASVFQSYPALLSEASRLLSGLRACGLRPRDNVVLLLEQPDDYVPALWACVLGGFVPCPLRPQGADTSRWIEQLRHVDDLLERPLWLTTKGLRDDLPPAPDLADLSVRCLEELSAAAPESAYHRAERDDTALLMLTSGSTGHPKAVRLSHSNLLAALPAKAERLGTTARDTTLNWISFDHISAIEMHLLPMSVGATQLQVAPETVLGDPLRLLQLSHAHRVTLTFTPNFLFAQINRSLDRQDDDLTLDLSPLRRVISGGEATVCATVRALLDRLAPFGLDRGVVTPGFGMTETCAGSVFSLDFPDADEGQEFASLGHAVAGLEMRVVGDDEEPLPDGEVGELHVRGPMVFGGYLNNEEATRAAFAPGGWFRTGDRGRLDAGRLTLVGRSKDSIIVNGVNYFSHDLETVLERLDGVEKSCVAAFPIRPPGSDTEQLAIVFSPRLLLRGEADDTAADESEAELYRLLVAIRSSTVLHWGFRPSLILPLPASAIPKTSLGKIQRSQLRKRLESGEFAEAEANVAELITRQLGGYTPPASDAEATLAEIYAEMFDADPAEISATASFFDLGGTSLDILRLKSHVEQAFGVSDVPVVQILRAPTVRALAARFGRSDHPEGAEGPQDTAAYDPLVPLQLSGDKTPLFCVHPGVGEVLVFVNLAKYFVNERPFYALRARGFGAGEDYFSTFDEMVDCYVRAIRAEQPAGPYAVAGYSYGGIVAFEIAKALEAQGERVDFVGIFNLPPHVQDRMHELDFVEGAVNLAFFLSLVTKEQAAELPGLLRDGLTRREQLEYLIDIAPRRRLTELDLDVEKFGAWVDLAQSLVRLGTTYEPSGDVRSLSVFYAIPLRGTKEDWLNHQLRAWDDFAREE</sequence>
<evidence type="ECO:0000256" key="2">
    <source>
        <dbReference type="ARBA" id="ARBA00006432"/>
    </source>
</evidence>
<gene>
    <name evidence="6" type="ORF">GCM10009799_50090</name>
</gene>
<dbReference type="Gene3D" id="3.40.50.12780">
    <property type="entry name" value="N-terminal domain of ligase-like"/>
    <property type="match status" value="1"/>
</dbReference>
<dbReference type="SMART" id="SM00823">
    <property type="entry name" value="PKS_PP"/>
    <property type="match status" value="1"/>
</dbReference>
<evidence type="ECO:0000259" key="5">
    <source>
        <dbReference type="PROSITE" id="PS50075"/>
    </source>
</evidence>
<dbReference type="RefSeq" id="WP_344165558.1">
    <property type="nucleotide sequence ID" value="NZ_BAAAPC010000031.1"/>
</dbReference>
<dbReference type="InterPro" id="IPR020806">
    <property type="entry name" value="PKS_PP-bd"/>
</dbReference>
<evidence type="ECO:0000313" key="6">
    <source>
        <dbReference type="EMBL" id="GAA2015860.1"/>
    </source>
</evidence>
<dbReference type="InterPro" id="IPR020802">
    <property type="entry name" value="TesA-like"/>
</dbReference>
<accession>A0ABN2TPV0</accession>
<dbReference type="InterPro" id="IPR042099">
    <property type="entry name" value="ANL_N_sf"/>
</dbReference>
<dbReference type="SMART" id="SM00824">
    <property type="entry name" value="PKS_TE"/>
    <property type="match status" value="1"/>
</dbReference>
<comment type="caution">
    <text evidence="6">The sequence shown here is derived from an EMBL/GenBank/DDBJ whole genome shotgun (WGS) entry which is preliminary data.</text>
</comment>
<dbReference type="Gene3D" id="3.30.300.30">
    <property type="match status" value="1"/>
</dbReference>
<dbReference type="Pfam" id="PF00975">
    <property type="entry name" value="Thioesterase"/>
    <property type="match status" value="1"/>
</dbReference>
<dbReference type="Gene3D" id="3.40.50.1820">
    <property type="entry name" value="alpha/beta hydrolase"/>
    <property type="match status" value="1"/>
</dbReference>
<dbReference type="SUPFAM" id="SSF56801">
    <property type="entry name" value="Acetyl-CoA synthetase-like"/>
    <property type="match status" value="1"/>
</dbReference>